<keyword evidence="8" id="KW-1185">Reference proteome</keyword>
<evidence type="ECO:0000256" key="3">
    <source>
        <dbReference type="ARBA" id="ARBA00022692"/>
    </source>
</evidence>
<feature type="transmembrane region" description="Helical" evidence="6">
    <location>
        <begin position="172"/>
        <end position="196"/>
    </location>
</feature>
<evidence type="ECO:0000256" key="5">
    <source>
        <dbReference type="ARBA" id="ARBA00023136"/>
    </source>
</evidence>
<gene>
    <name evidence="7" type="ORF">HCN44_004544</name>
</gene>
<comment type="subcellular location">
    <subcellularLocation>
        <location evidence="1">Membrane</location>
        <topology evidence="1">Multi-pass membrane protein</topology>
    </subcellularLocation>
</comment>
<reference evidence="7 8" key="1">
    <citation type="submission" date="2020-08" db="EMBL/GenBank/DDBJ databases">
        <title>Aphidius gifuensis genome sequencing and assembly.</title>
        <authorList>
            <person name="Du Z."/>
        </authorList>
    </citation>
    <scope>NUCLEOTIDE SEQUENCE [LARGE SCALE GENOMIC DNA]</scope>
    <source>
        <strain evidence="7">YNYX2018</strain>
        <tissue evidence="7">Adults</tissue>
    </source>
</reference>
<evidence type="ECO:0000256" key="2">
    <source>
        <dbReference type="ARBA" id="ARBA00007322"/>
    </source>
</evidence>
<accession>A0A835CT66</accession>
<dbReference type="Pfam" id="PF03661">
    <property type="entry name" value="TMEM33_Pom33"/>
    <property type="match status" value="1"/>
</dbReference>
<dbReference type="GO" id="GO:0061024">
    <property type="term" value="P:membrane organization"/>
    <property type="evidence" value="ECO:0007669"/>
    <property type="project" value="TreeGrafter"/>
</dbReference>
<protein>
    <submittedName>
        <fullName evidence="7">Uncharacterized protein</fullName>
    </submittedName>
</protein>
<dbReference type="GO" id="GO:0016020">
    <property type="term" value="C:membrane"/>
    <property type="evidence" value="ECO:0007669"/>
    <property type="project" value="UniProtKB-SubCell"/>
</dbReference>
<name>A0A835CT66_APHGI</name>
<dbReference type="Proteomes" id="UP000639338">
    <property type="component" value="Unassembled WGS sequence"/>
</dbReference>
<evidence type="ECO:0000313" key="8">
    <source>
        <dbReference type="Proteomes" id="UP000639338"/>
    </source>
</evidence>
<feature type="transmembrane region" description="Helical" evidence="6">
    <location>
        <begin position="34"/>
        <end position="55"/>
    </location>
</feature>
<dbReference type="GO" id="GO:0005783">
    <property type="term" value="C:endoplasmic reticulum"/>
    <property type="evidence" value="ECO:0007669"/>
    <property type="project" value="TreeGrafter"/>
</dbReference>
<evidence type="ECO:0000313" key="7">
    <source>
        <dbReference type="EMBL" id="KAF7995072.1"/>
    </source>
</evidence>
<comment type="similarity">
    <text evidence="2">Belongs to the PER33/POM33 family.</text>
</comment>
<dbReference type="PANTHER" id="PTHR12703">
    <property type="entry name" value="TRANSMEMBRANE PROTEIN 33"/>
    <property type="match status" value="1"/>
</dbReference>
<dbReference type="PANTHER" id="PTHR12703:SF4">
    <property type="entry name" value="TRANSMEMBRANE PROTEIN 33"/>
    <property type="match status" value="1"/>
</dbReference>
<comment type="caution">
    <text evidence="7">The sequence shown here is derived from an EMBL/GenBank/DDBJ whole genome shotgun (WGS) entry which is preliminary data.</text>
</comment>
<proteinExistence type="inferred from homology"/>
<evidence type="ECO:0000256" key="1">
    <source>
        <dbReference type="ARBA" id="ARBA00004141"/>
    </source>
</evidence>
<feature type="transmembrane region" description="Helical" evidence="6">
    <location>
        <begin position="102"/>
        <end position="128"/>
    </location>
</feature>
<keyword evidence="4 6" id="KW-1133">Transmembrane helix</keyword>
<evidence type="ECO:0000256" key="4">
    <source>
        <dbReference type="ARBA" id="ARBA00022989"/>
    </source>
</evidence>
<dbReference type="InterPro" id="IPR051645">
    <property type="entry name" value="PER33/POM33_regulator"/>
</dbReference>
<dbReference type="AlphaFoldDB" id="A0A835CT66"/>
<keyword evidence="3 6" id="KW-0812">Transmembrane</keyword>
<dbReference type="EMBL" id="JACMRX010000002">
    <property type="protein sequence ID" value="KAF7995072.1"/>
    <property type="molecule type" value="Genomic_DNA"/>
</dbReference>
<evidence type="ECO:0000256" key="6">
    <source>
        <dbReference type="SAM" id="Phobius"/>
    </source>
</evidence>
<organism evidence="7 8">
    <name type="scientific">Aphidius gifuensis</name>
    <name type="common">Parasitoid wasp</name>
    <dbReference type="NCBI Taxonomy" id="684658"/>
    <lineage>
        <taxon>Eukaryota</taxon>
        <taxon>Metazoa</taxon>
        <taxon>Ecdysozoa</taxon>
        <taxon>Arthropoda</taxon>
        <taxon>Hexapoda</taxon>
        <taxon>Insecta</taxon>
        <taxon>Pterygota</taxon>
        <taxon>Neoptera</taxon>
        <taxon>Endopterygota</taxon>
        <taxon>Hymenoptera</taxon>
        <taxon>Apocrita</taxon>
        <taxon>Ichneumonoidea</taxon>
        <taxon>Braconidae</taxon>
        <taxon>Aphidiinae</taxon>
        <taxon>Aphidius</taxon>
    </lineage>
</organism>
<dbReference type="GO" id="GO:0071786">
    <property type="term" value="P:endoplasmic reticulum tubular network organization"/>
    <property type="evidence" value="ECO:0007669"/>
    <property type="project" value="TreeGrafter"/>
</dbReference>
<keyword evidence="5 6" id="KW-0472">Membrane</keyword>
<dbReference type="OrthoDB" id="5581259at2759"/>
<sequence>MADSPSSESADNTQQTQKGWGALKQHVLENKVKVAMWATRIFTMLFTIGYIIPFFGNPYNAYYKVLMASSATSALRLHQRVPAVRFNFEFLHSLLLEDSCHYLLYSSIFLYVSPVTLVLVPVFLFAIIHSASDSLTLLDTLGQNSCWQLRLLISFVEFQSRNILRLIALSEIIILPLAIILVFTGRAGLLTPFIYYQFLKMRLASRRNPYTRNIFHEIRNTLTSFSSRPSMPGILRYLINGLLTISQQMTPPNPVQQ</sequence>
<dbReference type="InterPro" id="IPR005344">
    <property type="entry name" value="TMEM33/Pom33"/>
</dbReference>